<reference evidence="1" key="1">
    <citation type="submission" date="2025-08" db="UniProtKB">
        <authorList>
            <consortium name="Ensembl"/>
        </authorList>
    </citation>
    <scope>IDENTIFICATION</scope>
</reference>
<protein>
    <submittedName>
        <fullName evidence="1">Ubiquitin specific peptidase 1</fullName>
    </submittedName>
</protein>
<sequence>MTGDQVVPAAQSSPI</sequence>
<dbReference type="Proteomes" id="UP000694385">
    <property type="component" value="Unassembled WGS sequence"/>
</dbReference>
<accession>A0A8C5P115</accession>
<dbReference type="Ensembl" id="ENSJJAT00000021562.1">
    <property type="protein sequence ID" value="ENSJJAP00000015058.1"/>
    <property type="gene ID" value="ENSJJAG00000017329.1"/>
</dbReference>
<evidence type="ECO:0000313" key="2">
    <source>
        <dbReference type="Proteomes" id="UP000694385"/>
    </source>
</evidence>
<organism evidence="1 2">
    <name type="scientific">Jaculus jaculus</name>
    <name type="common">Lesser Egyptian jerboa</name>
    <dbReference type="NCBI Taxonomy" id="51337"/>
    <lineage>
        <taxon>Eukaryota</taxon>
        <taxon>Metazoa</taxon>
        <taxon>Chordata</taxon>
        <taxon>Craniata</taxon>
        <taxon>Vertebrata</taxon>
        <taxon>Euteleostomi</taxon>
        <taxon>Mammalia</taxon>
        <taxon>Eutheria</taxon>
        <taxon>Euarchontoglires</taxon>
        <taxon>Glires</taxon>
        <taxon>Rodentia</taxon>
        <taxon>Myomorpha</taxon>
        <taxon>Dipodoidea</taxon>
        <taxon>Dipodidae</taxon>
        <taxon>Dipodinae</taxon>
        <taxon>Jaculus</taxon>
    </lineage>
</organism>
<name>A0A8C5P115_JACJA</name>
<evidence type="ECO:0000313" key="1">
    <source>
        <dbReference type="Ensembl" id="ENSJJAP00000015058.1"/>
    </source>
</evidence>
<keyword evidence="2" id="KW-1185">Reference proteome</keyword>
<reference evidence="1" key="2">
    <citation type="submission" date="2025-09" db="UniProtKB">
        <authorList>
            <consortium name="Ensembl"/>
        </authorList>
    </citation>
    <scope>IDENTIFICATION</scope>
</reference>
<dbReference type="GeneTree" id="ENSGT00910000144243"/>
<proteinExistence type="predicted"/>